<keyword evidence="2" id="KW-1185">Reference proteome</keyword>
<name>A0A919TJF4_9ACTN</name>
<dbReference type="AlphaFoldDB" id="A0A919TJF4"/>
<evidence type="ECO:0000313" key="1">
    <source>
        <dbReference type="EMBL" id="GIM95219.1"/>
    </source>
</evidence>
<sequence length="129" mass="13250">MAGLVISAVWLVAGVFTLANIANPGDPPIDESMIARPTGTTVTVNPDVPDETTPPAITARDLASKGKTFTLSGHAITESAENEVLTTVDGVRVLLRGTPLGDLAEDDDFDATVTVTGTKANGLPLQPSP</sequence>
<proteinExistence type="predicted"/>
<reference evidence="1 2" key="1">
    <citation type="submission" date="2021-03" db="EMBL/GenBank/DDBJ databases">
        <title>Whole genome shotgun sequence of Actinoplanes toevensis NBRC 105298.</title>
        <authorList>
            <person name="Komaki H."/>
            <person name="Tamura T."/>
        </authorList>
    </citation>
    <scope>NUCLEOTIDE SEQUENCE [LARGE SCALE GENOMIC DNA]</scope>
    <source>
        <strain evidence="1 2">NBRC 105298</strain>
    </source>
</reference>
<organism evidence="1 2">
    <name type="scientific">Paractinoplanes toevensis</name>
    <dbReference type="NCBI Taxonomy" id="571911"/>
    <lineage>
        <taxon>Bacteria</taxon>
        <taxon>Bacillati</taxon>
        <taxon>Actinomycetota</taxon>
        <taxon>Actinomycetes</taxon>
        <taxon>Micromonosporales</taxon>
        <taxon>Micromonosporaceae</taxon>
        <taxon>Paractinoplanes</taxon>
    </lineage>
</organism>
<accession>A0A919TJF4</accession>
<gene>
    <name evidence="1" type="ORF">Ato02nite_070120</name>
</gene>
<dbReference type="Proteomes" id="UP000677082">
    <property type="component" value="Unassembled WGS sequence"/>
</dbReference>
<dbReference type="EMBL" id="BOQN01000090">
    <property type="protein sequence ID" value="GIM95219.1"/>
    <property type="molecule type" value="Genomic_DNA"/>
</dbReference>
<evidence type="ECO:0000313" key="2">
    <source>
        <dbReference type="Proteomes" id="UP000677082"/>
    </source>
</evidence>
<protein>
    <submittedName>
        <fullName evidence="1">Uncharacterized protein</fullName>
    </submittedName>
</protein>
<comment type="caution">
    <text evidence="1">The sequence shown here is derived from an EMBL/GenBank/DDBJ whole genome shotgun (WGS) entry which is preliminary data.</text>
</comment>